<reference evidence="3 4" key="1">
    <citation type="submission" date="2020-08" db="EMBL/GenBank/DDBJ databases">
        <title>Genome sequencing of Purple Non-Sulfur Bacteria from various extreme environments.</title>
        <authorList>
            <person name="Mayer M."/>
        </authorList>
    </citation>
    <scope>NUCLEOTIDE SEQUENCE [LARGE SCALE GENOMIC DNA]</scope>
    <source>
        <strain evidence="3 4">JA131</strain>
    </source>
</reference>
<dbReference type="GO" id="GO:0016798">
    <property type="term" value="F:hydrolase activity, acting on glycosyl bonds"/>
    <property type="evidence" value="ECO:0007669"/>
    <property type="project" value="UniProtKB-KW"/>
</dbReference>
<dbReference type="Gene3D" id="3.20.20.80">
    <property type="entry name" value="Glycosidases"/>
    <property type="match status" value="1"/>
</dbReference>
<keyword evidence="4" id="KW-1185">Reference proteome</keyword>
<keyword evidence="3" id="KW-0378">Hydrolase</keyword>
<evidence type="ECO:0000259" key="2">
    <source>
        <dbReference type="SMART" id="SM00642"/>
    </source>
</evidence>
<evidence type="ECO:0000256" key="1">
    <source>
        <dbReference type="SAM" id="MobiDB-lite"/>
    </source>
</evidence>
<dbReference type="SMART" id="SM00642">
    <property type="entry name" value="Aamy"/>
    <property type="match status" value="1"/>
</dbReference>
<protein>
    <submittedName>
        <fullName evidence="3">Glycosidase</fullName>
    </submittedName>
</protein>
<dbReference type="GO" id="GO:0005975">
    <property type="term" value="P:carbohydrate metabolic process"/>
    <property type="evidence" value="ECO:0007669"/>
    <property type="project" value="InterPro"/>
</dbReference>
<gene>
    <name evidence="3" type="ORF">GGD89_003040</name>
</gene>
<dbReference type="Pfam" id="PF00128">
    <property type="entry name" value="Alpha-amylase"/>
    <property type="match status" value="2"/>
</dbReference>
<organism evidence="3 4">
    <name type="scientific">Roseospira visakhapatnamensis</name>
    <dbReference type="NCBI Taxonomy" id="390880"/>
    <lineage>
        <taxon>Bacteria</taxon>
        <taxon>Pseudomonadati</taxon>
        <taxon>Pseudomonadota</taxon>
        <taxon>Alphaproteobacteria</taxon>
        <taxon>Rhodospirillales</taxon>
        <taxon>Rhodospirillaceae</taxon>
        <taxon>Roseospira</taxon>
    </lineage>
</organism>
<dbReference type="InterPro" id="IPR006047">
    <property type="entry name" value="GH13_cat_dom"/>
</dbReference>
<keyword evidence="3" id="KW-0326">Glycosidase</keyword>
<dbReference type="Proteomes" id="UP000554286">
    <property type="component" value="Unassembled WGS sequence"/>
</dbReference>
<dbReference type="AlphaFoldDB" id="A0A7W6WBD6"/>
<comment type="caution">
    <text evidence="3">The sequence shown here is derived from an EMBL/GenBank/DDBJ whole genome shotgun (WGS) entry which is preliminary data.</text>
</comment>
<accession>A0A7W6WBD6</accession>
<feature type="region of interest" description="Disordered" evidence="1">
    <location>
        <begin position="1"/>
        <end position="30"/>
    </location>
</feature>
<sequence length="744" mass="81300">MTMDWTVHPAAPRDTLSAGRPPGPDGPVESSDRIRELFTDPTLVPARWLFPPGAVVDILFGVRGCDGAEVRLRHDLSCEPGVWHEIPAQRVPEDVAPRHPALQQGDAAYHVRLQGPAREGAMRYQVGTVSPSGVVTWMPQARLLVFARSPWRSDMVGAAAMAMEGGRKVSGPVPRTTMTPGPTDWRRRLFYSLMLDRFARDARAAPEHSFVRHDPSSLFASHGGTLAGARDRLDYLAALGVGAVILSPVYVNDPDGYHGYHPLSLYTVDPRLGTMADLRTLVREAHKRDIAVVLDVVVNHMAPSLVWSRGADGAMNATFRYVTGDLDTPLFLPEDFRDPAFFHPPPPDGDAAADGDGSDDGDGDGLVGVPLFGFLDDWRTEMPDVRAMLIAHLKYWIAQTDIDGFRLDAVRHVDLDFWTTAIRDVSAYARAIGKTGFLTLGEHAGEDPAAVGVYSKQAGFSGMIDYPLFYRLTRAVVHRAAPLDTLRRYWRDDVWCYRDSRYNLGFIDNQDTSRFLHAWGRRFGDRDTARAALAAALAVLVLGPGLAAVYYGTEQEFSGECGTWIDADGDAHPHDAYVREDMFPNPDCAWVHGPLNTPAFPPYDTDTPTFRTIAHLAAARRRTPAVYAGNRYAALPWEPDILAWFMVPEDDTAEAVLVLVDLLGIGPWAGAPVDPVDLARDLPQPHARRIVCGASAGDARLLVSLGDGVACERDEGGRLRFRLGRHGVAMVGFSASGPGLGLVA</sequence>
<dbReference type="PANTHER" id="PTHR10357">
    <property type="entry name" value="ALPHA-AMYLASE FAMILY MEMBER"/>
    <property type="match status" value="1"/>
</dbReference>
<evidence type="ECO:0000313" key="3">
    <source>
        <dbReference type="EMBL" id="MBB4267396.1"/>
    </source>
</evidence>
<dbReference type="EMBL" id="JACIGK010000026">
    <property type="protein sequence ID" value="MBB4267396.1"/>
    <property type="molecule type" value="Genomic_DNA"/>
</dbReference>
<feature type="domain" description="Glycosyl hydrolase family 13 catalytic" evidence="2">
    <location>
        <begin position="192"/>
        <end position="620"/>
    </location>
</feature>
<evidence type="ECO:0000313" key="4">
    <source>
        <dbReference type="Proteomes" id="UP000554286"/>
    </source>
</evidence>
<dbReference type="InterPro" id="IPR017853">
    <property type="entry name" value="GH"/>
</dbReference>
<dbReference type="PANTHER" id="PTHR10357:SF209">
    <property type="entry name" value="PERIPLASMIC ALPHA-AMYLASE"/>
    <property type="match status" value="1"/>
</dbReference>
<proteinExistence type="predicted"/>
<dbReference type="SUPFAM" id="SSF51445">
    <property type="entry name" value="(Trans)glycosidases"/>
    <property type="match status" value="1"/>
</dbReference>
<name>A0A7W6WBD6_9PROT</name>